<dbReference type="FunFam" id="3.40.50.2000:FF:000088">
    <property type="entry name" value="Glycosyltransferase"/>
    <property type="match status" value="1"/>
</dbReference>
<keyword evidence="4" id="KW-1133">Transmembrane helix</keyword>
<dbReference type="OrthoDB" id="838595at2759"/>
<dbReference type="Pfam" id="PF00201">
    <property type="entry name" value="UDPGT"/>
    <property type="match status" value="1"/>
</dbReference>
<dbReference type="Gene3D" id="3.40.50.2000">
    <property type="entry name" value="Glycogen Phosphorylase B"/>
    <property type="match status" value="2"/>
</dbReference>
<dbReference type="GO" id="GO:0035251">
    <property type="term" value="F:UDP-glucosyltransferase activity"/>
    <property type="evidence" value="ECO:0007669"/>
    <property type="project" value="InterPro"/>
</dbReference>
<dbReference type="InterPro" id="IPR050481">
    <property type="entry name" value="UDP-glycosyltransf_plant"/>
</dbReference>
<name>A0A067K0Q8_JATCU</name>
<accession>A0A067K0Q8</accession>
<organism evidence="5 6">
    <name type="scientific">Jatropha curcas</name>
    <name type="common">Barbados nut</name>
    <dbReference type="NCBI Taxonomy" id="180498"/>
    <lineage>
        <taxon>Eukaryota</taxon>
        <taxon>Viridiplantae</taxon>
        <taxon>Streptophyta</taxon>
        <taxon>Embryophyta</taxon>
        <taxon>Tracheophyta</taxon>
        <taxon>Spermatophyta</taxon>
        <taxon>Magnoliopsida</taxon>
        <taxon>eudicotyledons</taxon>
        <taxon>Gunneridae</taxon>
        <taxon>Pentapetalae</taxon>
        <taxon>rosids</taxon>
        <taxon>fabids</taxon>
        <taxon>Malpighiales</taxon>
        <taxon>Euphorbiaceae</taxon>
        <taxon>Crotonoideae</taxon>
        <taxon>Jatropheae</taxon>
        <taxon>Jatropha</taxon>
    </lineage>
</organism>
<dbReference type="PANTHER" id="PTHR48049">
    <property type="entry name" value="GLYCOSYLTRANSFERASE"/>
    <property type="match status" value="1"/>
</dbReference>
<feature type="transmembrane region" description="Helical" evidence="4">
    <location>
        <begin position="12"/>
        <end position="31"/>
    </location>
</feature>
<dbReference type="EMBL" id="KK914734">
    <property type="protein sequence ID" value="KDP29791.1"/>
    <property type="molecule type" value="Genomic_DNA"/>
</dbReference>
<keyword evidence="3" id="KW-0808">Transferase</keyword>
<evidence type="ECO:0000313" key="5">
    <source>
        <dbReference type="EMBL" id="KDP29791.1"/>
    </source>
</evidence>
<dbReference type="PANTHER" id="PTHR48049:SF60">
    <property type="entry name" value="UDP-GLYCOSYLTRANSFERASE 91B1"/>
    <property type="match status" value="1"/>
</dbReference>
<keyword evidence="2" id="KW-0328">Glycosyltransferase</keyword>
<comment type="similarity">
    <text evidence="1">Belongs to the UDP-glycosyltransferase family.</text>
</comment>
<keyword evidence="4" id="KW-0812">Transmembrane</keyword>
<keyword evidence="6" id="KW-1185">Reference proteome</keyword>
<evidence type="ECO:0000256" key="3">
    <source>
        <dbReference type="ARBA" id="ARBA00022679"/>
    </source>
</evidence>
<evidence type="ECO:0000313" key="6">
    <source>
        <dbReference type="Proteomes" id="UP000027138"/>
    </source>
</evidence>
<evidence type="ECO:0000256" key="2">
    <source>
        <dbReference type="ARBA" id="ARBA00022676"/>
    </source>
</evidence>
<evidence type="ECO:0000256" key="1">
    <source>
        <dbReference type="ARBA" id="ARBA00009995"/>
    </source>
</evidence>
<dbReference type="CDD" id="cd03784">
    <property type="entry name" value="GT1_Gtf-like"/>
    <property type="match status" value="1"/>
</dbReference>
<sequence length="465" mass="52564">MNEPKKLHIVLFPWLAFGHIIPFLELAKLLAKRGHKISFISTPKNIQRLPKIPPNLANLVHLVTLTLPSEDHLPPNSEATTDIPTHKVPYLKKAYDNLQCPLLQFLETSTPDWIIYDFAPFWLPRITADLGISSAFFSIYGGWSLTFFGSSSAMINGDDLRTQPEDFTVPPKWVPFPSKVAFRLHEAKKALSHVQVNDSGCSDMFRLGSVMAGCDVIAIRSCFELEGDFLRLVEQLHGKPTLPTGLLPPSDPDVNGEEDETWRIISQWLNSQNKGSVVYIAFGSEVEVSQQELTELAFGLELSGLPFFWTLRIKDNSLGLPNEFEERVQGRGLVWKTWVPQLRILSHESVGGILTHCGYSSIIEALYFGRALIMLPIALDQGLIARVFEEKKVGVEITRDEQDGSFTRDSVAESLRLVMVDKEGKEYRDAAKEMRELLADKDLHDRYVDRFVELLQHHRVTCNLN</sequence>
<evidence type="ECO:0008006" key="7">
    <source>
        <dbReference type="Google" id="ProtNLM"/>
    </source>
</evidence>
<dbReference type="AlphaFoldDB" id="A0A067K0Q8"/>
<dbReference type="FunFam" id="3.40.50.2000:FF:000037">
    <property type="entry name" value="Glycosyltransferase"/>
    <property type="match status" value="1"/>
</dbReference>
<gene>
    <name evidence="5" type="ORF">JCGZ_18726</name>
</gene>
<evidence type="ECO:0000256" key="4">
    <source>
        <dbReference type="SAM" id="Phobius"/>
    </source>
</evidence>
<dbReference type="SUPFAM" id="SSF53756">
    <property type="entry name" value="UDP-Glycosyltransferase/glycogen phosphorylase"/>
    <property type="match status" value="1"/>
</dbReference>
<dbReference type="Proteomes" id="UP000027138">
    <property type="component" value="Unassembled WGS sequence"/>
</dbReference>
<keyword evidence="4" id="KW-0472">Membrane</keyword>
<protein>
    <recommendedName>
        <fullName evidence="7">Glycosyltransferase</fullName>
    </recommendedName>
</protein>
<reference evidence="5 6" key="1">
    <citation type="journal article" date="2014" name="PLoS ONE">
        <title>Global Analysis of Gene Expression Profiles in Physic Nut (Jatropha curcas L.) Seedlings Exposed to Salt Stress.</title>
        <authorList>
            <person name="Zhang L."/>
            <person name="Zhang C."/>
            <person name="Wu P."/>
            <person name="Chen Y."/>
            <person name="Li M."/>
            <person name="Jiang H."/>
            <person name="Wu G."/>
        </authorList>
    </citation>
    <scope>NUCLEOTIDE SEQUENCE [LARGE SCALE GENOMIC DNA]</scope>
    <source>
        <strain evidence="6">cv. GZQX0401</strain>
        <tissue evidence="5">Young leaves</tissue>
    </source>
</reference>
<proteinExistence type="inferred from homology"/>
<dbReference type="InterPro" id="IPR002213">
    <property type="entry name" value="UDP_glucos_trans"/>
</dbReference>